<comment type="caution">
    <text evidence="1">The sequence shown here is derived from an EMBL/GenBank/DDBJ whole genome shotgun (WGS) entry which is preliminary data.</text>
</comment>
<dbReference type="InterPro" id="IPR023213">
    <property type="entry name" value="CAT-like_dom_sf"/>
</dbReference>
<protein>
    <submittedName>
        <fullName evidence="1">Uncharacterized protein</fullName>
    </submittedName>
</protein>
<gene>
    <name evidence="1" type="ORF">CEUSTIGMA_g79.t1</name>
</gene>
<proteinExistence type="predicted"/>
<accession>A0A250WP75</accession>
<keyword evidence="2" id="KW-1185">Reference proteome</keyword>
<dbReference type="EMBL" id="BEGY01000001">
    <property type="protein sequence ID" value="GAX72623.1"/>
    <property type="molecule type" value="Genomic_DNA"/>
</dbReference>
<dbReference type="Gene3D" id="3.30.559.10">
    <property type="entry name" value="Chloramphenicol acetyltransferase-like domain"/>
    <property type="match status" value="1"/>
</dbReference>
<name>A0A250WP75_9CHLO</name>
<dbReference type="OrthoDB" id="552066at2759"/>
<evidence type="ECO:0000313" key="1">
    <source>
        <dbReference type="EMBL" id="GAX72623.1"/>
    </source>
</evidence>
<organism evidence="1 2">
    <name type="scientific">Chlamydomonas eustigma</name>
    <dbReference type="NCBI Taxonomy" id="1157962"/>
    <lineage>
        <taxon>Eukaryota</taxon>
        <taxon>Viridiplantae</taxon>
        <taxon>Chlorophyta</taxon>
        <taxon>core chlorophytes</taxon>
        <taxon>Chlorophyceae</taxon>
        <taxon>CS clade</taxon>
        <taxon>Chlamydomonadales</taxon>
        <taxon>Chlamydomonadaceae</taxon>
        <taxon>Chlamydomonas</taxon>
    </lineage>
</organism>
<reference evidence="1 2" key="1">
    <citation type="submission" date="2017-08" db="EMBL/GenBank/DDBJ databases">
        <title>Acidophilic green algal genome provides insights into adaptation to an acidic environment.</title>
        <authorList>
            <person name="Hirooka S."/>
            <person name="Hirose Y."/>
            <person name="Kanesaki Y."/>
            <person name="Higuchi S."/>
            <person name="Fujiwara T."/>
            <person name="Onuma R."/>
            <person name="Era A."/>
            <person name="Ohbayashi R."/>
            <person name="Uzuka A."/>
            <person name="Nozaki H."/>
            <person name="Yoshikawa H."/>
            <person name="Miyagishima S.Y."/>
        </authorList>
    </citation>
    <scope>NUCLEOTIDE SEQUENCE [LARGE SCALE GENOMIC DNA]</scope>
    <source>
        <strain evidence="1 2">NIES-2499</strain>
    </source>
</reference>
<evidence type="ECO:0000313" key="2">
    <source>
        <dbReference type="Proteomes" id="UP000232323"/>
    </source>
</evidence>
<sequence length="267" mass="28738">MRPWSSNIFQALASNGSADISTNDAVAALVWTLMCHLRKRPLPGYAPPGCTHCMGLAVDLRRNGLSGILPINLFANATWCLHVPILPDGTRSETPATAKREDCEVSRWGSEVEVLPEGTGTNPSKNIQNAEFESAHAIAAVPVPHPSTLPIQSKSESLHHVCCSSPREASGNRPRFLQALRHGARQVRDSLTDLRSKAPSSGWCILDHAATLKSGPLSAQVNMVCNVIGGQDAILSSWQFPYWSADFGNGGPLRFGEHFKDDGGNRG</sequence>
<dbReference type="Proteomes" id="UP000232323">
    <property type="component" value="Unassembled WGS sequence"/>
</dbReference>
<dbReference type="AlphaFoldDB" id="A0A250WP75"/>